<dbReference type="Gene3D" id="3.40.710.10">
    <property type="entry name" value="DD-peptidase/beta-lactamase superfamily"/>
    <property type="match status" value="1"/>
</dbReference>
<dbReference type="InterPro" id="IPR036950">
    <property type="entry name" value="PBP_transglycosylase"/>
</dbReference>
<keyword evidence="10" id="KW-0133">Cell shape</keyword>
<name>A0A1F5RIA3_9BACT</name>
<dbReference type="GO" id="GO:0009252">
    <property type="term" value="P:peptidoglycan biosynthetic process"/>
    <property type="evidence" value="ECO:0007669"/>
    <property type="project" value="UniProtKB-KW"/>
</dbReference>
<evidence type="ECO:0000256" key="15">
    <source>
        <dbReference type="ARBA" id="ARBA00023316"/>
    </source>
</evidence>
<accession>A0A1F5RIA3</accession>
<feature type="transmembrane region" description="Helical" evidence="18">
    <location>
        <begin position="21"/>
        <end position="46"/>
    </location>
</feature>
<evidence type="ECO:0000256" key="1">
    <source>
        <dbReference type="ARBA" id="ARBA00004370"/>
    </source>
</evidence>
<comment type="caution">
    <text evidence="21">The sequence shown here is derived from an EMBL/GenBank/DDBJ whole genome shotgun (WGS) entry which is preliminary data.</text>
</comment>
<dbReference type="InterPro" id="IPR012338">
    <property type="entry name" value="Beta-lactam/transpept-like"/>
</dbReference>
<feature type="domain" description="Glycosyl transferase family 51" evidence="20">
    <location>
        <begin position="75"/>
        <end position="247"/>
    </location>
</feature>
<dbReference type="InterPro" id="IPR050396">
    <property type="entry name" value="Glycosyltr_51/Transpeptidase"/>
</dbReference>
<keyword evidence="7" id="KW-0808">Transferase</keyword>
<keyword evidence="14" id="KW-0511">Multifunctional enzyme</keyword>
<evidence type="ECO:0000256" key="18">
    <source>
        <dbReference type="SAM" id="Phobius"/>
    </source>
</evidence>
<keyword evidence="13 18" id="KW-0472">Membrane</keyword>
<dbReference type="InterPro" id="IPR001460">
    <property type="entry name" value="PCN-bd_Tpept"/>
</dbReference>
<evidence type="ECO:0000256" key="5">
    <source>
        <dbReference type="ARBA" id="ARBA00022670"/>
    </source>
</evidence>
<comment type="similarity">
    <text evidence="2">In the C-terminal section; belongs to the transpeptidase family.</text>
</comment>
<dbReference type="GO" id="GO:0030288">
    <property type="term" value="C:outer membrane-bounded periplasmic space"/>
    <property type="evidence" value="ECO:0007669"/>
    <property type="project" value="TreeGrafter"/>
</dbReference>
<evidence type="ECO:0000256" key="17">
    <source>
        <dbReference type="ARBA" id="ARBA00049902"/>
    </source>
</evidence>
<evidence type="ECO:0000313" key="22">
    <source>
        <dbReference type="Proteomes" id="UP000177230"/>
    </source>
</evidence>
<evidence type="ECO:0000256" key="4">
    <source>
        <dbReference type="ARBA" id="ARBA00022645"/>
    </source>
</evidence>
<dbReference type="PANTHER" id="PTHR32282">
    <property type="entry name" value="BINDING PROTEIN TRANSPEPTIDASE, PUTATIVE-RELATED"/>
    <property type="match status" value="1"/>
</dbReference>
<proteinExistence type="inferred from homology"/>
<sequence length="716" mass="79697">MAKFYRGKFSLKVKRKTRRNFLRAGFFTALALIFLLGFLAGTFAFYSRGLPSTRTLQEMQPKQGTKVFDRNSILIYEFAEEHRVVAPLARIPKNLIDATIAIEDRSFRSHWGVDLFGYAAAVKDFVLRRSKRLRGASTITQQLARNMFLTQDRTLSRKIAEAILAMKIERLFSKDEILELYFNQINYGHGAYGVQTASQMYFGRDVDSLTLPQAAMLAGMPRGPSIYTPYTHPEAALKRRNTVLEAMVATEAITRTQADSARKTEIVVKPRELRLNDAPYFVEEVRKYLEAKYGANAIYQGAMQVYTTLDIKLQQAANQVSENWLEQLEDRYRLVPRRRDFKTPKVETDIVNTPYIQDALLALDPHTGHILAMIGGRDYLISKFNRTIQSRRQAGSAFKPFIYTAAIDNGFSPGDVILDAPIVIEDDGSGEPWYPRNYDGKFDGPTSLRRGLALSKNLIAVKLIQSVGPSTVISYARKMGIRTPLPAVLSLALGSADISMIDMVSAYGVFANRGIRVEPLMILKVLDKNGTVLEETHPYAEEVLSPQTAYIMANMMKTVVDHGTGIAARSLGFTRPAGGKTGTTNDYTDTWFVGYTPDLVCGVWVGFDQKKTVAEGATGAGLALPIWAAFMKQATDSLPVKDFSVPGDIVSATICTESGLLATPACPSPRSEIFLKANLPAKSCDIHRLQNLNMQSKDYNFEQLDRGSLNDPDFKP</sequence>
<keyword evidence="9" id="KW-0378">Hydrolase</keyword>
<dbReference type="GO" id="GO:0008360">
    <property type="term" value="P:regulation of cell shape"/>
    <property type="evidence" value="ECO:0007669"/>
    <property type="project" value="UniProtKB-KW"/>
</dbReference>
<dbReference type="GO" id="GO:0008955">
    <property type="term" value="F:peptidoglycan glycosyltransferase activity"/>
    <property type="evidence" value="ECO:0007669"/>
    <property type="project" value="UniProtKB-EC"/>
</dbReference>
<evidence type="ECO:0000256" key="7">
    <source>
        <dbReference type="ARBA" id="ARBA00022679"/>
    </source>
</evidence>
<dbReference type="GO" id="GO:0009002">
    <property type="term" value="F:serine-type D-Ala-D-Ala carboxypeptidase activity"/>
    <property type="evidence" value="ECO:0007669"/>
    <property type="project" value="UniProtKB-EC"/>
</dbReference>
<dbReference type="Proteomes" id="UP000177230">
    <property type="component" value="Unassembled WGS sequence"/>
</dbReference>
<evidence type="ECO:0000256" key="9">
    <source>
        <dbReference type="ARBA" id="ARBA00022801"/>
    </source>
</evidence>
<protein>
    <submittedName>
        <fullName evidence="21">Uncharacterized protein</fullName>
    </submittedName>
</protein>
<dbReference type="GO" id="GO:0006508">
    <property type="term" value="P:proteolysis"/>
    <property type="evidence" value="ECO:0007669"/>
    <property type="project" value="UniProtKB-KW"/>
</dbReference>
<evidence type="ECO:0000256" key="6">
    <source>
        <dbReference type="ARBA" id="ARBA00022676"/>
    </source>
</evidence>
<evidence type="ECO:0000256" key="16">
    <source>
        <dbReference type="ARBA" id="ARBA00034000"/>
    </source>
</evidence>
<evidence type="ECO:0000256" key="12">
    <source>
        <dbReference type="ARBA" id="ARBA00022989"/>
    </source>
</evidence>
<organism evidence="21 22">
    <name type="scientific">Candidatus Edwardsbacteria bacterium GWF2_54_11</name>
    <dbReference type="NCBI Taxonomy" id="1817851"/>
    <lineage>
        <taxon>Bacteria</taxon>
        <taxon>Candidatus Edwardsiibacteriota</taxon>
    </lineage>
</organism>
<dbReference type="AlphaFoldDB" id="A0A1F5RIA3"/>
<gene>
    <name evidence="21" type="ORF">A2024_11145</name>
</gene>
<keyword evidence="11" id="KW-0573">Peptidoglycan synthesis</keyword>
<comment type="catalytic activity">
    <reaction evidence="17">
        <text>[GlcNAc-(1-&gt;4)-Mur2Ac(oyl-L-Ala-gamma-D-Glu-L-Lys-D-Ala-D-Ala)](n)-di-trans,octa-cis-undecaprenyl diphosphate + beta-D-GlcNAc-(1-&gt;4)-Mur2Ac(oyl-L-Ala-gamma-D-Glu-L-Lys-D-Ala-D-Ala)-di-trans,octa-cis-undecaprenyl diphosphate = [GlcNAc-(1-&gt;4)-Mur2Ac(oyl-L-Ala-gamma-D-Glu-L-Lys-D-Ala-D-Ala)](n+1)-di-trans,octa-cis-undecaprenyl diphosphate + di-trans,octa-cis-undecaprenyl diphosphate + H(+)</text>
        <dbReference type="Rhea" id="RHEA:23708"/>
        <dbReference type="Rhea" id="RHEA-COMP:9602"/>
        <dbReference type="Rhea" id="RHEA-COMP:9603"/>
        <dbReference type="ChEBI" id="CHEBI:15378"/>
        <dbReference type="ChEBI" id="CHEBI:58405"/>
        <dbReference type="ChEBI" id="CHEBI:60033"/>
        <dbReference type="ChEBI" id="CHEBI:78435"/>
        <dbReference type="EC" id="2.4.99.28"/>
    </reaction>
</comment>
<dbReference type="InterPro" id="IPR001264">
    <property type="entry name" value="Glyco_trans_51"/>
</dbReference>
<keyword evidence="6" id="KW-0328">Glycosyltransferase</keyword>
<evidence type="ECO:0000256" key="14">
    <source>
        <dbReference type="ARBA" id="ARBA00023268"/>
    </source>
</evidence>
<comment type="catalytic activity">
    <reaction evidence="16">
        <text>Preferential cleavage: (Ac)2-L-Lys-D-Ala-|-D-Ala. Also transpeptidation of peptidyl-alanyl moieties that are N-acyl substituents of D-alanine.</text>
        <dbReference type="EC" id="3.4.16.4"/>
    </reaction>
</comment>
<dbReference type="Gene3D" id="1.10.3810.10">
    <property type="entry name" value="Biosynthetic peptidoglycan transglycosylase-like"/>
    <property type="match status" value="1"/>
</dbReference>
<comment type="subcellular location">
    <subcellularLocation>
        <location evidence="1">Membrane</location>
    </subcellularLocation>
</comment>
<dbReference type="InterPro" id="IPR023346">
    <property type="entry name" value="Lysozyme-like_dom_sf"/>
</dbReference>
<comment type="similarity">
    <text evidence="3">In the N-terminal section; belongs to the glycosyltransferase 51 family.</text>
</comment>
<evidence type="ECO:0000259" key="19">
    <source>
        <dbReference type="Pfam" id="PF00905"/>
    </source>
</evidence>
<evidence type="ECO:0000256" key="2">
    <source>
        <dbReference type="ARBA" id="ARBA00007090"/>
    </source>
</evidence>
<evidence type="ECO:0000256" key="13">
    <source>
        <dbReference type="ARBA" id="ARBA00023136"/>
    </source>
</evidence>
<dbReference type="GO" id="GO:0008658">
    <property type="term" value="F:penicillin binding"/>
    <property type="evidence" value="ECO:0007669"/>
    <property type="project" value="InterPro"/>
</dbReference>
<keyword evidence="4" id="KW-0121">Carboxypeptidase</keyword>
<reference evidence="21 22" key="1">
    <citation type="journal article" date="2016" name="Nat. Commun.">
        <title>Thousands of microbial genomes shed light on interconnected biogeochemical processes in an aquifer system.</title>
        <authorList>
            <person name="Anantharaman K."/>
            <person name="Brown C.T."/>
            <person name="Hug L.A."/>
            <person name="Sharon I."/>
            <person name="Castelle C.J."/>
            <person name="Probst A.J."/>
            <person name="Thomas B.C."/>
            <person name="Singh A."/>
            <person name="Wilkins M.J."/>
            <person name="Karaoz U."/>
            <person name="Brodie E.L."/>
            <person name="Williams K.H."/>
            <person name="Hubbard S.S."/>
            <person name="Banfield J.F."/>
        </authorList>
    </citation>
    <scope>NUCLEOTIDE SEQUENCE [LARGE SCALE GENOMIC DNA]</scope>
</reference>
<keyword evidence="5" id="KW-0645">Protease</keyword>
<dbReference type="EMBL" id="MFFM01000013">
    <property type="protein sequence ID" value="OGF13751.1"/>
    <property type="molecule type" value="Genomic_DNA"/>
</dbReference>
<keyword evidence="15" id="KW-0961">Cell wall biogenesis/degradation</keyword>
<keyword evidence="12 18" id="KW-1133">Transmembrane helix</keyword>
<dbReference type="NCBIfam" id="TIGR02074">
    <property type="entry name" value="PBP_1a_fam"/>
    <property type="match status" value="1"/>
</dbReference>
<dbReference type="Pfam" id="PF00905">
    <property type="entry name" value="Transpeptidase"/>
    <property type="match status" value="1"/>
</dbReference>
<dbReference type="FunFam" id="1.10.3810.10:FF:000001">
    <property type="entry name" value="Penicillin-binding protein 1A"/>
    <property type="match status" value="1"/>
</dbReference>
<dbReference type="SUPFAM" id="SSF56601">
    <property type="entry name" value="beta-lactamase/transpeptidase-like"/>
    <property type="match status" value="1"/>
</dbReference>
<dbReference type="PANTHER" id="PTHR32282:SF27">
    <property type="entry name" value="PENICILLIN-BINDING PROTEIN 1A"/>
    <property type="match status" value="1"/>
</dbReference>
<dbReference type="SUPFAM" id="SSF53955">
    <property type="entry name" value="Lysozyme-like"/>
    <property type="match status" value="1"/>
</dbReference>
<dbReference type="GO" id="GO:0016020">
    <property type="term" value="C:membrane"/>
    <property type="evidence" value="ECO:0007669"/>
    <property type="project" value="UniProtKB-SubCell"/>
</dbReference>
<evidence type="ECO:0000256" key="10">
    <source>
        <dbReference type="ARBA" id="ARBA00022960"/>
    </source>
</evidence>
<keyword evidence="8 18" id="KW-0812">Transmembrane</keyword>
<evidence type="ECO:0000259" key="20">
    <source>
        <dbReference type="Pfam" id="PF00912"/>
    </source>
</evidence>
<evidence type="ECO:0000256" key="8">
    <source>
        <dbReference type="ARBA" id="ARBA00022692"/>
    </source>
</evidence>
<evidence type="ECO:0000256" key="3">
    <source>
        <dbReference type="ARBA" id="ARBA00007739"/>
    </source>
</evidence>
<dbReference type="Pfam" id="PF00912">
    <property type="entry name" value="Transgly"/>
    <property type="match status" value="1"/>
</dbReference>
<dbReference type="GO" id="GO:0071555">
    <property type="term" value="P:cell wall organization"/>
    <property type="evidence" value="ECO:0007669"/>
    <property type="project" value="UniProtKB-KW"/>
</dbReference>
<evidence type="ECO:0000313" key="21">
    <source>
        <dbReference type="EMBL" id="OGF13751.1"/>
    </source>
</evidence>
<feature type="domain" description="Penicillin-binding protein transpeptidase" evidence="19">
    <location>
        <begin position="361"/>
        <end position="611"/>
    </location>
</feature>
<evidence type="ECO:0000256" key="11">
    <source>
        <dbReference type="ARBA" id="ARBA00022984"/>
    </source>
</evidence>